<dbReference type="Gene3D" id="3.30.420.10">
    <property type="entry name" value="Ribonuclease H-like superfamily/Ribonuclease H"/>
    <property type="match status" value="1"/>
</dbReference>
<feature type="region of interest" description="Disordered" evidence="1">
    <location>
        <begin position="332"/>
        <end position="424"/>
    </location>
</feature>
<dbReference type="GO" id="GO:0015074">
    <property type="term" value="P:DNA integration"/>
    <property type="evidence" value="ECO:0007669"/>
    <property type="project" value="InterPro"/>
</dbReference>
<evidence type="ECO:0000256" key="1">
    <source>
        <dbReference type="SAM" id="MobiDB-lite"/>
    </source>
</evidence>
<dbReference type="EMBL" id="JAWQEG010001608">
    <property type="protein sequence ID" value="KAK3877924.1"/>
    <property type="molecule type" value="Genomic_DNA"/>
</dbReference>
<dbReference type="InterPro" id="IPR038717">
    <property type="entry name" value="Tc1-like_DDE_dom"/>
</dbReference>
<evidence type="ECO:0008006" key="6">
    <source>
        <dbReference type="Google" id="ProtNLM"/>
    </source>
</evidence>
<dbReference type="Pfam" id="PF01498">
    <property type="entry name" value="HTH_Tnp_Tc3_2"/>
    <property type="match status" value="1"/>
</dbReference>
<dbReference type="Pfam" id="PF13358">
    <property type="entry name" value="DDE_3"/>
    <property type="match status" value="1"/>
</dbReference>
<accession>A0AAE1FQ80</accession>
<feature type="domain" description="Transposase Tc1-like" evidence="2">
    <location>
        <begin position="78"/>
        <end position="118"/>
    </location>
</feature>
<proteinExistence type="predicted"/>
<dbReference type="AlphaFoldDB" id="A0AAE1FQ80"/>
<evidence type="ECO:0000259" key="3">
    <source>
        <dbReference type="Pfam" id="PF13358"/>
    </source>
</evidence>
<name>A0AAE1FQ80_PETCI</name>
<reference evidence="4" key="1">
    <citation type="submission" date="2023-10" db="EMBL/GenBank/DDBJ databases">
        <title>Genome assemblies of two species of porcelain crab, Petrolisthes cinctipes and Petrolisthes manimaculis (Anomura: Porcellanidae).</title>
        <authorList>
            <person name="Angst P."/>
        </authorList>
    </citation>
    <scope>NUCLEOTIDE SEQUENCE</scope>
    <source>
        <strain evidence="4">PB745_01</strain>
        <tissue evidence="4">Gill</tissue>
    </source>
</reference>
<dbReference type="InterPro" id="IPR002492">
    <property type="entry name" value="Transposase_Tc1-like"/>
</dbReference>
<comment type="caution">
    <text evidence="4">The sequence shown here is derived from an EMBL/GenBank/DDBJ whole genome shotgun (WGS) entry which is preliminary data.</text>
</comment>
<organism evidence="4 5">
    <name type="scientific">Petrolisthes cinctipes</name>
    <name type="common">Flat porcelain crab</name>
    <dbReference type="NCBI Taxonomy" id="88211"/>
    <lineage>
        <taxon>Eukaryota</taxon>
        <taxon>Metazoa</taxon>
        <taxon>Ecdysozoa</taxon>
        <taxon>Arthropoda</taxon>
        <taxon>Crustacea</taxon>
        <taxon>Multicrustacea</taxon>
        <taxon>Malacostraca</taxon>
        <taxon>Eumalacostraca</taxon>
        <taxon>Eucarida</taxon>
        <taxon>Decapoda</taxon>
        <taxon>Pleocyemata</taxon>
        <taxon>Anomura</taxon>
        <taxon>Galatheoidea</taxon>
        <taxon>Porcellanidae</taxon>
        <taxon>Petrolisthes</taxon>
    </lineage>
</organism>
<dbReference type="GO" id="GO:0003677">
    <property type="term" value="F:DNA binding"/>
    <property type="evidence" value="ECO:0007669"/>
    <property type="project" value="InterPro"/>
</dbReference>
<feature type="compositionally biased region" description="Polar residues" evidence="1">
    <location>
        <begin position="37"/>
        <end position="55"/>
    </location>
</feature>
<evidence type="ECO:0000313" key="5">
    <source>
        <dbReference type="Proteomes" id="UP001286313"/>
    </source>
</evidence>
<feature type="region of interest" description="Disordered" evidence="1">
    <location>
        <begin position="30"/>
        <end position="65"/>
    </location>
</feature>
<protein>
    <recommendedName>
        <fullName evidence="6">Transposase</fullName>
    </recommendedName>
</protein>
<dbReference type="InterPro" id="IPR036397">
    <property type="entry name" value="RNaseH_sf"/>
</dbReference>
<gene>
    <name evidence="4" type="ORF">Pcinc_017392</name>
</gene>
<dbReference type="GO" id="GO:0006313">
    <property type="term" value="P:DNA transposition"/>
    <property type="evidence" value="ECO:0007669"/>
    <property type="project" value="InterPro"/>
</dbReference>
<sequence>MSCVRLRNGAVSSIFVGFLKHLQKSLKKRKSPKKCEVNTQHHQQPASDVLTSSTEGEFLSPKQRDRRPVSDVKVWIGCTPQTVRNWLHFMNYRGRKPAKKPFLTEANTEKRMEYPLNYCDKPISFWENVIFVDENTFYSSDRKVTNVWRIPGTRYDAQHVMSNGRSGRIGSGLFGWIHASGVGPGRLTGEKYVEILEEVFLPSVRILLYPYPSEFFLVKDNRPIHKCEVVKNWLMAHPEIKVLIHPPRSPDFNPIEHIWAAMEKYSGDPPHGRLQNRANIVQKPMTFWDNLRGPAVPHQLRNSLTSTTSQQGNSLTSTTSQQCNSLTSKQCNSLTSQQGNSLTSQQGNSLTSTTSQQGNSLTSTTSQQGNSLTSTTSQQGNSLTSTTSQQGNSLTSTTSQQGNSLTSITSQQGNSLTSTTSQQQNFLSSTIIERLFTSKDS</sequence>
<evidence type="ECO:0000313" key="4">
    <source>
        <dbReference type="EMBL" id="KAK3877924.1"/>
    </source>
</evidence>
<dbReference type="Proteomes" id="UP001286313">
    <property type="component" value="Unassembled WGS sequence"/>
</dbReference>
<keyword evidence="5" id="KW-1185">Reference proteome</keyword>
<evidence type="ECO:0000259" key="2">
    <source>
        <dbReference type="Pfam" id="PF01498"/>
    </source>
</evidence>
<feature type="domain" description="Tc1-like transposase DDE" evidence="3">
    <location>
        <begin position="129"/>
        <end position="264"/>
    </location>
</feature>